<dbReference type="SUPFAM" id="SSF52047">
    <property type="entry name" value="RNI-like"/>
    <property type="match status" value="1"/>
</dbReference>
<dbReference type="OrthoDB" id="3215314at2759"/>
<evidence type="ECO:0000313" key="2">
    <source>
        <dbReference type="EMBL" id="TRM58695.1"/>
    </source>
</evidence>
<name>A0A550C1L0_9AGAR</name>
<feature type="region of interest" description="Disordered" evidence="1">
    <location>
        <begin position="358"/>
        <end position="383"/>
    </location>
</feature>
<proteinExistence type="predicted"/>
<dbReference type="EMBL" id="VDMD01000034">
    <property type="protein sequence ID" value="TRM58695.1"/>
    <property type="molecule type" value="Genomic_DNA"/>
</dbReference>
<evidence type="ECO:0000256" key="1">
    <source>
        <dbReference type="SAM" id="MobiDB-lite"/>
    </source>
</evidence>
<protein>
    <submittedName>
        <fullName evidence="2">Uncharacterized protein</fullName>
    </submittedName>
</protein>
<feature type="compositionally biased region" description="Basic and acidic residues" evidence="1">
    <location>
        <begin position="374"/>
        <end position="383"/>
    </location>
</feature>
<dbReference type="InterPro" id="IPR032675">
    <property type="entry name" value="LRR_dom_sf"/>
</dbReference>
<reference evidence="2 3" key="1">
    <citation type="journal article" date="2019" name="New Phytol.">
        <title>Comparative genomics reveals unique wood-decay strategies and fruiting body development in the Schizophyllaceae.</title>
        <authorList>
            <person name="Almasi E."/>
            <person name="Sahu N."/>
            <person name="Krizsan K."/>
            <person name="Balint B."/>
            <person name="Kovacs G.M."/>
            <person name="Kiss B."/>
            <person name="Cseklye J."/>
            <person name="Drula E."/>
            <person name="Henrissat B."/>
            <person name="Nagy I."/>
            <person name="Chovatia M."/>
            <person name="Adam C."/>
            <person name="LaButti K."/>
            <person name="Lipzen A."/>
            <person name="Riley R."/>
            <person name="Grigoriev I.V."/>
            <person name="Nagy L.G."/>
        </authorList>
    </citation>
    <scope>NUCLEOTIDE SEQUENCE [LARGE SCALE GENOMIC DNA]</scope>
    <source>
        <strain evidence="2 3">NL-1724</strain>
    </source>
</reference>
<feature type="region of interest" description="Disordered" evidence="1">
    <location>
        <begin position="429"/>
        <end position="516"/>
    </location>
</feature>
<feature type="compositionally biased region" description="Basic and acidic residues" evidence="1">
    <location>
        <begin position="467"/>
        <end position="482"/>
    </location>
</feature>
<sequence>MESIILHPAKGVNTFAKVQNYATPGPYERTPSLACSHVPTLVHFCIRRLVDFPDQIGRVCILYVPPETEGDSDVLRTLIPSYSYQKNTFDKTTLDPRLWAVLVQLFDRLPSVFSTCWLALNDKHLLTLQRIECSDRFTLIVILDLSGSTNLTDDTVHKLFGLRHLSALDMSNTSVSALAVKLLRPRLNPVDDSQGPRALRVLCLENCRAVSDPVYEYLHLFPLLCLVDLRGTKCSGHLPDQPAMYSSKNVYTLMVAQERYPSRHAWQDQDPKSGSDTDDVARDHFNVLSRVSSHSDVGGDPSNLSRKEEADTANLPSRDAYDPDVRKADDDVFVAPGVVEDAREFASRLHARQFYGGASASSLQRPPPFSSSHNRTDKTAPDTFENMRVDPRTLSSRKDAVAMSAQGFLASRKRARLGVERQTCLASTTKKPNPFAKRIGLTSSNQATPSAVPVKPLVPISAIPRPEFPKDDTTRSASEKGKLKAGIPKKSSGKKDLQTPRPTNQFDWGSWSKRGR</sequence>
<gene>
    <name evidence="2" type="ORF">BD626DRAFT_539915</name>
</gene>
<feature type="region of interest" description="Disordered" evidence="1">
    <location>
        <begin position="290"/>
        <end position="324"/>
    </location>
</feature>
<accession>A0A550C1L0</accession>
<dbReference type="Gene3D" id="3.80.10.10">
    <property type="entry name" value="Ribonuclease Inhibitor"/>
    <property type="match status" value="1"/>
</dbReference>
<dbReference type="Proteomes" id="UP000320762">
    <property type="component" value="Unassembled WGS sequence"/>
</dbReference>
<organism evidence="2 3">
    <name type="scientific">Schizophyllum amplum</name>
    <dbReference type="NCBI Taxonomy" id="97359"/>
    <lineage>
        <taxon>Eukaryota</taxon>
        <taxon>Fungi</taxon>
        <taxon>Dikarya</taxon>
        <taxon>Basidiomycota</taxon>
        <taxon>Agaricomycotina</taxon>
        <taxon>Agaricomycetes</taxon>
        <taxon>Agaricomycetidae</taxon>
        <taxon>Agaricales</taxon>
        <taxon>Schizophyllaceae</taxon>
        <taxon>Schizophyllum</taxon>
    </lineage>
</organism>
<comment type="caution">
    <text evidence="2">The sequence shown here is derived from an EMBL/GenBank/DDBJ whole genome shotgun (WGS) entry which is preliminary data.</text>
</comment>
<evidence type="ECO:0000313" key="3">
    <source>
        <dbReference type="Proteomes" id="UP000320762"/>
    </source>
</evidence>
<keyword evidence="3" id="KW-1185">Reference proteome</keyword>
<dbReference type="AlphaFoldDB" id="A0A550C1L0"/>